<proteinExistence type="predicted"/>
<dbReference type="PROSITE" id="PS50234">
    <property type="entry name" value="VWFA"/>
    <property type="match status" value="1"/>
</dbReference>
<dbReference type="EMBL" id="JARQWQ010000021">
    <property type="protein sequence ID" value="KAK2564823.1"/>
    <property type="molecule type" value="Genomic_DNA"/>
</dbReference>
<keyword evidence="1" id="KW-1133">Transmembrane helix</keyword>
<gene>
    <name evidence="3" type="ORF">P5673_011513</name>
</gene>
<dbReference type="AlphaFoldDB" id="A0AAD9QNZ9"/>
<dbReference type="SUPFAM" id="SSF53300">
    <property type="entry name" value="vWA-like"/>
    <property type="match status" value="1"/>
</dbReference>
<keyword evidence="1" id="KW-0472">Membrane</keyword>
<dbReference type="InterPro" id="IPR050525">
    <property type="entry name" value="ECM_Assembly_Org"/>
</dbReference>
<reference evidence="3" key="1">
    <citation type="journal article" date="2023" name="G3 (Bethesda)">
        <title>Whole genome assembly and annotation of the endangered Caribbean coral Acropora cervicornis.</title>
        <authorList>
            <person name="Selwyn J.D."/>
            <person name="Vollmer S.V."/>
        </authorList>
    </citation>
    <scope>NUCLEOTIDE SEQUENCE</scope>
    <source>
        <strain evidence="3">K2</strain>
    </source>
</reference>
<accession>A0AAD9QNZ9</accession>
<evidence type="ECO:0000313" key="4">
    <source>
        <dbReference type="Proteomes" id="UP001249851"/>
    </source>
</evidence>
<name>A0AAD9QNZ9_ACRCE</name>
<evidence type="ECO:0000313" key="3">
    <source>
        <dbReference type="EMBL" id="KAK2564823.1"/>
    </source>
</evidence>
<sequence>MSIVPKVHSFLLNVYMLSSCVILSTVINTAFLSVNYYEGKPFEAGLDIAIVLDKSLSVKQQNLKNAIVNLRDFIKISNPAPNTDHFGLITFHNKPTLAFDFKDATFYNKAALLNRINQEPIEMKRLSRIDMALDMANRTLFSSQGGHRPEKPSLMIVFTDGVQAPKGGEKFKAFVDKIIYDLEASGNLN</sequence>
<protein>
    <recommendedName>
        <fullName evidence="2">VWFA domain-containing protein</fullName>
    </recommendedName>
</protein>
<dbReference type="InterPro" id="IPR036465">
    <property type="entry name" value="vWFA_dom_sf"/>
</dbReference>
<comment type="caution">
    <text evidence="3">The sequence shown here is derived from an EMBL/GenBank/DDBJ whole genome shotgun (WGS) entry which is preliminary data.</text>
</comment>
<dbReference type="PROSITE" id="PS51257">
    <property type="entry name" value="PROKAR_LIPOPROTEIN"/>
    <property type="match status" value="1"/>
</dbReference>
<reference evidence="3" key="2">
    <citation type="journal article" date="2023" name="Science">
        <title>Genomic signatures of disease resistance in endangered staghorn corals.</title>
        <authorList>
            <person name="Vollmer S.V."/>
            <person name="Selwyn J.D."/>
            <person name="Despard B.A."/>
            <person name="Roesel C.L."/>
        </authorList>
    </citation>
    <scope>NUCLEOTIDE SEQUENCE</scope>
    <source>
        <strain evidence="3">K2</strain>
    </source>
</reference>
<dbReference type="PANTHER" id="PTHR24020">
    <property type="entry name" value="COLLAGEN ALPHA"/>
    <property type="match status" value="1"/>
</dbReference>
<dbReference type="Pfam" id="PF00092">
    <property type="entry name" value="VWA"/>
    <property type="match status" value="1"/>
</dbReference>
<dbReference type="InterPro" id="IPR002035">
    <property type="entry name" value="VWF_A"/>
</dbReference>
<evidence type="ECO:0000259" key="2">
    <source>
        <dbReference type="PROSITE" id="PS50234"/>
    </source>
</evidence>
<organism evidence="3 4">
    <name type="scientific">Acropora cervicornis</name>
    <name type="common">Staghorn coral</name>
    <dbReference type="NCBI Taxonomy" id="6130"/>
    <lineage>
        <taxon>Eukaryota</taxon>
        <taxon>Metazoa</taxon>
        <taxon>Cnidaria</taxon>
        <taxon>Anthozoa</taxon>
        <taxon>Hexacorallia</taxon>
        <taxon>Scleractinia</taxon>
        <taxon>Astrocoeniina</taxon>
        <taxon>Acroporidae</taxon>
        <taxon>Acropora</taxon>
    </lineage>
</organism>
<keyword evidence="4" id="KW-1185">Reference proteome</keyword>
<keyword evidence="1" id="KW-0812">Transmembrane</keyword>
<feature type="transmembrane region" description="Helical" evidence="1">
    <location>
        <begin position="12"/>
        <end position="34"/>
    </location>
</feature>
<dbReference type="Proteomes" id="UP001249851">
    <property type="component" value="Unassembled WGS sequence"/>
</dbReference>
<dbReference type="CDD" id="cd01450">
    <property type="entry name" value="vWFA_subfamily_ECM"/>
    <property type="match status" value="1"/>
</dbReference>
<feature type="domain" description="VWFA" evidence="2">
    <location>
        <begin position="47"/>
        <end position="189"/>
    </location>
</feature>
<dbReference type="PANTHER" id="PTHR24020:SF20">
    <property type="entry name" value="PH DOMAIN-CONTAINING PROTEIN"/>
    <property type="match status" value="1"/>
</dbReference>
<evidence type="ECO:0000256" key="1">
    <source>
        <dbReference type="SAM" id="Phobius"/>
    </source>
</evidence>
<dbReference type="PRINTS" id="PR00453">
    <property type="entry name" value="VWFADOMAIN"/>
</dbReference>
<dbReference type="Gene3D" id="3.40.50.410">
    <property type="entry name" value="von Willebrand factor, type A domain"/>
    <property type="match status" value="1"/>
</dbReference>
<dbReference type="SMART" id="SM00327">
    <property type="entry name" value="VWA"/>
    <property type="match status" value="1"/>
</dbReference>